<accession>A0A1I2HIF1</accession>
<protein>
    <submittedName>
        <fullName evidence="2">Putative membrane protein</fullName>
    </submittedName>
</protein>
<dbReference type="InterPro" id="IPR007165">
    <property type="entry name" value="Phage_holin_4_2"/>
</dbReference>
<feature type="transmembrane region" description="Helical" evidence="1">
    <location>
        <begin position="23"/>
        <end position="41"/>
    </location>
</feature>
<dbReference type="Proteomes" id="UP000199513">
    <property type="component" value="Unassembled WGS sequence"/>
</dbReference>
<evidence type="ECO:0000313" key="3">
    <source>
        <dbReference type="Proteomes" id="UP000199513"/>
    </source>
</evidence>
<evidence type="ECO:0000313" key="2">
    <source>
        <dbReference type="EMBL" id="SFF29288.1"/>
    </source>
</evidence>
<reference evidence="2 3" key="1">
    <citation type="submission" date="2016-10" db="EMBL/GenBank/DDBJ databases">
        <authorList>
            <person name="de Groot N.N."/>
        </authorList>
    </citation>
    <scope>NUCLEOTIDE SEQUENCE [LARGE SCALE GENOMIC DNA]</scope>
    <source>
        <strain>GEY</strain>
        <strain evidence="3">DSM 9560</strain>
    </source>
</reference>
<proteinExistence type="predicted"/>
<dbReference type="STRING" id="1003.SAMN04488541_102414"/>
<dbReference type="EMBL" id="FONY01000024">
    <property type="protein sequence ID" value="SFF29288.1"/>
    <property type="molecule type" value="Genomic_DNA"/>
</dbReference>
<sequence>MRHNFEKKNYLCLISIIHIDMKLILKIVVSAVAILITTGLLEDYGVYVKDFITSLKVAVVLGLLNTFIKPIFKLLTFPITLMTFGLSLLVINTIVIMIADHYVADFQISNFIVAFAFGLIVSVVTYVLELIFGLN</sequence>
<evidence type="ECO:0000256" key="1">
    <source>
        <dbReference type="SAM" id="Phobius"/>
    </source>
</evidence>
<dbReference type="AlphaFoldDB" id="A0A1I2HIF1"/>
<feature type="transmembrane region" description="Helical" evidence="1">
    <location>
        <begin position="111"/>
        <end position="132"/>
    </location>
</feature>
<name>A0A1I2HIF1_9BACT</name>
<keyword evidence="1" id="KW-0472">Membrane</keyword>
<keyword evidence="1" id="KW-1133">Transmembrane helix</keyword>
<keyword evidence="1" id="KW-0812">Transmembrane</keyword>
<organism evidence="2 3">
    <name type="scientific">Thermoflexibacter ruber</name>
    <dbReference type="NCBI Taxonomy" id="1003"/>
    <lineage>
        <taxon>Bacteria</taxon>
        <taxon>Pseudomonadati</taxon>
        <taxon>Bacteroidota</taxon>
        <taxon>Cytophagia</taxon>
        <taxon>Cytophagales</taxon>
        <taxon>Thermoflexibacteraceae</taxon>
        <taxon>Thermoflexibacter</taxon>
    </lineage>
</organism>
<dbReference type="Pfam" id="PF04020">
    <property type="entry name" value="Phage_holin_4_2"/>
    <property type="match status" value="1"/>
</dbReference>
<dbReference type="PANTHER" id="PTHR37309">
    <property type="entry name" value="SLR0284 PROTEIN"/>
    <property type="match status" value="1"/>
</dbReference>
<feature type="transmembrane region" description="Helical" evidence="1">
    <location>
        <begin position="47"/>
        <end position="68"/>
    </location>
</feature>
<dbReference type="PANTHER" id="PTHR37309:SF1">
    <property type="entry name" value="SLR0284 PROTEIN"/>
    <property type="match status" value="1"/>
</dbReference>
<keyword evidence="3" id="KW-1185">Reference proteome</keyword>
<feature type="transmembrane region" description="Helical" evidence="1">
    <location>
        <begin position="75"/>
        <end position="99"/>
    </location>
</feature>
<gene>
    <name evidence="2" type="ORF">SAMN04488541_102414</name>
</gene>